<dbReference type="InterPro" id="IPR013087">
    <property type="entry name" value="Znf_C2H2_type"/>
</dbReference>
<evidence type="ECO:0000256" key="3">
    <source>
        <dbReference type="ARBA" id="ARBA00022723"/>
    </source>
</evidence>
<dbReference type="SMART" id="SM00355">
    <property type="entry name" value="ZnF_C2H2"/>
    <property type="match status" value="6"/>
</dbReference>
<dbReference type="FunFam" id="3.30.160.60:FF:001498">
    <property type="entry name" value="Zinc finger protein 404"/>
    <property type="match status" value="1"/>
</dbReference>
<dbReference type="InterPro" id="IPR050331">
    <property type="entry name" value="Zinc_finger"/>
</dbReference>
<proteinExistence type="inferred from homology"/>
<keyword evidence="15" id="KW-1185">Reference proteome</keyword>
<dbReference type="GO" id="GO:0008270">
    <property type="term" value="F:zinc ion binding"/>
    <property type="evidence" value="ECO:0007669"/>
    <property type="project" value="UniProtKB-KW"/>
</dbReference>
<keyword evidence="5 11" id="KW-0863">Zinc-finger</keyword>
<dbReference type="Pfam" id="PF00096">
    <property type="entry name" value="zf-C2H2"/>
    <property type="match status" value="6"/>
</dbReference>
<dbReference type="PROSITE" id="PS00028">
    <property type="entry name" value="ZINC_FINGER_C2H2_1"/>
    <property type="match status" value="6"/>
</dbReference>
<evidence type="ECO:0000256" key="7">
    <source>
        <dbReference type="ARBA" id="ARBA00023015"/>
    </source>
</evidence>
<evidence type="ECO:0000256" key="6">
    <source>
        <dbReference type="ARBA" id="ARBA00022833"/>
    </source>
</evidence>
<dbReference type="PANTHER" id="PTHR16515:SF49">
    <property type="entry name" value="GASTRULA ZINC FINGER PROTEIN XLCGF49.1-LIKE-RELATED"/>
    <property type="match status" value="1"/>
</dbReference>
<dbReference type="SUPFAM" id="SSF57667">
    <property type="entry name" value="beta-beta-alpha zinc fingers"/>
    <property type="match status" value="4"/>
</dbReference>
<dbReference type="FunFam" id="3.30.160.60:FF:000848">
    <property type="entry name" value="Zinc finger protein 35"/>
    <property type="match status" value="1"/>
</dbReference>
<accession>A0A8C6S623</accession>
<keyword evidence="6" id="KW-0862">Zinc</keyword>
<feature type="region of interest" description="Disordered" evidence="12">
    <location>
        <begin position="83"/>
        <end position="138"/>
    </location>
</feature>
<dbReference type="FunFam" id="3.30.160.60:FF:002343">
    <property type="entry name" value="Zinc finger protein 33A"/>
    <property type="match status" value="1"/>
</dbReference>
<dbReference type="PANTHER" id="PTHR16515">
    <property type="entry name" value="PR DOMAIN ZINC FINGER PROTEIN"/>
    <property type="match status" value="1"/>
</dbReference>
<feature type="domain" description="C2H2-type" evidence="13">
    <location>
        <begin position="194"/>
        <end position="221"/>
    </location>
</feature>
<dbReference type="GO" id="GO:0003677">
    <property type="term" value="F:DNA binding"/>
    <property type="evidence" value="ECO:0007669"/>
    <property type="project" value="UniProtKB-KW"/>
</dbReference>
<evidence type="ECO:0000256" key="11">
    <source>
        <dbReference type="PROSITE-ProRule" id="PRU00042"/>
    </source>
</evidence>
<dbReference type="GO" id="GO:0005634">
    <property type="term" value="C:nucleus"/>
    <property type="evidence" value="ECO:0007669"/>
    <property type="project" value="UniProtKB-SubCell"/>
</dbReference>
<dbReference type="InterPro" id="IPR036236">
    <property type="entry name" value="Znf_C2H2_sf"/>
</dbReference>
<sequence length="333" mass="38001">MSEVQAFSAFVKERLAAAAGETRALFERITATYEEDLQRSEEENQRKQRLLDQALGPRVLLHRLGPGLNQGLDIAETPRIKEEGVSGSSLLQHRQIDHRAEAKVEDISPDTSDADNDDNSCYSAPMEAERERRQTVPKPVCTRDQCDRVNHGGMSGTARGAARTKHGCTVCRKTFGRKDHLQVHTRVHTGEKPYSCSICKRAFTQKSDLGKHRRTHTGEKPYSCSICKKAFTQKSNLVQHRRTHTREKPYSCSICKKAFTHKSNLVQHRRTHTGEKPYSCSTCDQTFVQRSNLVTHMRLHTREKPYCCSICDKAFADKSHLNLHRKTHREETY</sequence>
<dbReference type="FunFam" id="3.30.160.60:FF:000634">
    <property type="entry name" value="Zinc finger X-chromosomal protein"/>
    <property type="match status" value="1"/>
</dbReference>
<feature type="domain" description="C2H2-type" evidence="13">
    <location>
        <begin position="306"/>
        <end position="333"/>
    </location>
</feature>
<dbReference type="GO" id="GO:0042802">
    <property type="term" value="F:identical protein binding"/>
    <property type="evidence" value="ECO:0007669"/>
    <property type="project" value="UniProtKB-ARBA"/>
</dbReference>
<feature type="domain" description="C2H2-type" evidence="13">
    <location>
        <begin position="278"/>
        <end position="305"/>
    </location>
</feature>
<evidence type="ECO:0000256" key="8">
    <source>
        <dbReference type="ARBA" id="ARBA00023125"/>
    </source>
</evidence>
<evidence type="ECO:0000256" key="9">
    <source>
        <dbReference type="ARBA" id="ARBA00023163"/>
    </source>
</evidence>
<keyword evidence="7" id="KW-0805">Transcription regulation</keyword>
<dbReference type="FunFam" id="3.30.160.60:FF:000512">
    <property type="entry name" value="zinc finger protein 197 isoform X1"/>
    <property type="match status" value="1"/>
</dbReference>
<dbReference type="Proteomes" id="UP000694523">
    <property type="component" value="Unplaced"/>
</dbReference>
<reference evidence="14" key="1">
    <citation type="submission" date="2025-08" db="UniProtKB">
        <authorList>
            <consortium name="Ensembl"/>
        </authorList>
    </citation>
    <scope>IDENTIFICATION</scope>
</reference>
<evidence type="ECO:0000256" key="1">
    <source>
        <dbReference type="ARBA" id="ARBA00004123"/>
    </source>
</evidence>
<evidence type="ECO:0000256" key="12">
    <source>
        <dbReference type="SAM" id="MobiDB-lite"/>
    </source>
</evidence>
<dbReference type="PROSITE" id="PS50157">
    <property type="entry name" value="ZINC_FINGER_C2H2_2"/>
    <property type="match status" value="6"/>
</dbReference>
<keyword evidence="8" id="KW-0238">DNA-binding</keyword>
<keyword evidence="4" id="KW-0677">Repeat</keyword>
<feature type="domain" description="C2H2-type" evidence="13">
    <location>
        <begin position="222"/>
        <end position="249"/>
    </location>
</feature>
<dbReference type="AlphaFoldDB" id="A0A8C6S623"/>
<comment type="similarity">
    <text evidence="2">Belongs to the krueppel C2H2-type zinc-finger protein family.</text>
</comment>
<feature type="domain" description="C2H2-type" evidence="13">
    <location>
        <begin position="166"/>
        <end position="193"/>
    </location>
</feature>
<dbReference type="GO" id="GO:0010468">
    <property type="term" value="P:regulation of gene expression"/>
    <property type="evidence" value="ECO:0007669"/>
    <property type="project" value="TreeGrafter"/>
</dbReference>
<dbReference type="Gene3D" id="3.30.160.60">
    <property type="entry name" value="Classic Zinc Finger"/>
    <property type="match status" value="6"/>
</dbReference>
<reference evidence="14" key="2">
    <citation type="submission" date="2025-09" db="UniProtKB">
        <authorList>
            <consortium name="Ensembl"/>
        </authorList>
    </citation>
    <scope>IDENTIFICATION</scope>
</reference>
<name>A0A8C6S623_9GOBI</name>
<evidence type="ECO:0000256" key="5">
    <source>
        <dbReference type="ARBA" id="ARBA00022771"/>
    </source>
</evidence>
<keyword evidence="9" id="KW-0804">Transcription</keyword>
<evidence type="ECO:0000259" key="13">
    <source>
        <dbReference type="PROSITE" id="PS50157"/>
    </source>
</evidence>
<feature type="compositionally biased region" description="Basic and acidic residues" evidence="12">
    <location>
        <begin position="94"/>
        <end position="106"/>
    </location>
</feature>
<protein>
    <recommendedName>
        <fullName evidence="13">C2H2-type domain-containing protein</fullName>
    </recommendedName>
</protein>
<keyword evidence="10" id="KW-0539">Nucleus</keyword>
<evidence type="ECO:0000313" key="14">
    <source>
        <dbReference type="Ensembl" id="ENSNMLP00000000741.1"/>
    </source>
</evidence>
<feature type="domain" description="C2H2-type" evidence="13">
    <location>
        <begin position="250"/>
        <end position="277"/>
    </location>
</feature>
<evidence type="ECO:0000256" key="4">
    <source>
        <dbReference type="ARBA" id="ARBA00022737"/>
    </source>
</evidence>
<dbReference type="Ensembl" id="ENSNMLT00000000872.1">
    <property type="protein sequence ID" value="ENSNMLP00000000741.1"/>
    <property type="gene ID" value="ENSNMLG00000000616.1"/>
</dbReference>
<organism evidence="14 15">
    <name type="scientific">Neogobius melanostomus</name>
    <name type="common">round goby</name>
    <dbReference type="NCBI Taxonomy" id="47308"/>
    <lineage>
        <taxon>Eukaryota</taxon>
        <taxon>Metazoa</taxon>
        <taxon>Chordata</taxon>
        <taxon>Craniata</taxon>
        <taxon>Vertebrata</taxon>
        <taxon>Euteleostomi</taxon>
        <taxon>Actinopterygii</taxon>
        <taxon>Neopterygii</taxon>
        <taxon>Teleostei</taxon>
        <taxon>Neoteleostei</taxon>
        <taxon>Acanthomorphata</taxon>
        <taxon>Gobiaria</taxon>
        <taxon>Gobiiformes</taxon>
        <taxon>Gobioidei</taxon>
        <taxon>Gobiidae</taxon>
        <taxon>Benthophilinae</taxon>
        <taxon>Neogobiini</taxon>
        <taxon>Neogobius</taxon>
    </lineage>
</organism>
<comment type="subcellular location">
    <subcellularLocation>
        <location evidence="1">Nucleus</location>
    </subcellularLocation>
</comment>
<dbReference type="FunFam" id="3.30.160.60:FF:000508">
    <property type="entry name" value="Myeloid zinc finger 1"/>
    <property type="match status" value="1"/>
</dbReference>
<evidence type="ECO:0000256" key="2">
    <source>
        <dbReference type="ARBA" id="ARBA00006991"/>
    </source>
</evidence>
<keyword evidence="3" id="KW-0479">Metal-binding</keyword>
<evidence type="ECO:0000256" key="10">
    <source>
        <dbReference type="ARBA" id="ARBA00023242"/>
    </source>
</evidence>
<evidence type="ECO:0000313" key="15">
    <source>
        <dbReference type="Proteomes" id="UP000694523"/>
    </source>
</evidence>